<dbReference type="Pfam" id="PF11015">
    <property type="entry name" value="DUF2853"/>
    <property type="match status" value="1"/>
</dbReference>
<gene>
    <name evidence="1" type="ORF">SAMN05216474_3064</name>
</gene>
<dbReference type="OrthoDB" id="9812542at2"/>
<accession>A0A1I7BTQ6</accession>
<dbReference type="InterPro" id="IPR023154">
    <property type="entry name" value="Jann4075-like_sf"/>
</dbReference>
<dbReference type="AlphaFoldDB" id="A0A1I7BTQ6"/>
<protein>
    <recommendedName>
        <fullName evidence="3">DUF2853 domain-containing protein</fullName>
    </recommendedName>
</protein>
<keyword evidence="2" id="KW-1185">Reference proteome</keyword>
<evidence type="ECO:0000313" key="2">
    <source>
        <dbReference type="Proteomes" id="UP000236454"/>
    </source>
</evidence>
<sequence length="112" mass="12742">MSKRSDLINKYHQEMNTLNISYDAALFEKVVIGCGPAIFTKDSETVSASSETELKTVRQNFLIKKLGLADTAELDKAIDEVIEKLGRSNKHKYRAIFYYLLVEKFKKASVYA</sequence>
<reference evidence="1 2" key="1">
    <citation type="submission" date="2016-10" db="EMBL/GenBank/DDBJ databases">
        <authorList>
            <person name="de Groot N.N."/>
        </authorList>
    </citation>
    <scope>NUCLEOTIDE SEQUENCE [LARGE SCALE GENOMIC DNA]</scope>
    <source>
        <strain evidence="1 2">CGMCC 1.7005</strain>
    </source>
</reference>
<evidence type="ECO:0000313" key="1">
    <source>
        <dbReference type="EMBL" id="SFT90542.1"/>
    </source>
</evidence>
<dbReference type="Proteomes" id="UP000236454">
    <property type="component" value="Unassembled WGS sequence"/>
</dbReference>
<dbReference type="InterPro" id="IPR021274">
    <property type="entry name" value="DUF2853"/>
</dbReference>
<proteinExistence type="predicted"/>
<name>A0A1I7BTQ6_9FLAO</name>
<organism evidence="1 2">
    <name type="scientific">Lishizhenia tianjinensis</name>
    <dbReference type="NCBI Taxonomy" id="477690"/>
    <lineage>
        <taxon>Bacteria</taxon>
        <taxon>Pseudomonadati</taxon>
        <taxon>Bacteroidota</taxon>
        <taxon>Flavobacteriia</taxon>
        <taxon>Flavobacteriales</taxon>
        <taxon>Crocinitomicaceae</taxon>
        <taxon>Lishizhenia</taxon>
    </lineage>
</organism>
<dbReference type="EMBL" id="FPAS01000007">
    <property type="protein sequence ID" value="SFT90542.1"/>
    <property type="molecule type" value="Genomic_DNA"/>
</dbReference>
<dbReference type="Gene3D" id="1.10.238.120">
    <property type="entry name" value="Jann4075-like"/>
    <property type="match status" value="1"/>
</dbReference>
<evidence type="ECO:0008006" key="3">
    <source>
        <dbReference type="Google" id="ProtNLM"/>
    </source>
</evidence>
<dbReference type="SUPFAM" id="SSF158587">
    <property type="entry name" value="Jann4075-like"/>
    <property type="match status" value="1"/>
</dbReference>
<dbReference type="RefSeq" id="WP_090253057.1">
    <property type="nucleotide sequence ID" value="NZ_FPAS01000007.1"/>
</dbReference>